<evidence type="ECO:0000256" key="2">
    <source>
        <dbReference type="RuleBase" id="RU003476"/>
    </source>
</evidence>
<dbReference type="PROSITE" id="PS00893">
    <property type="entry name" value="NUDIX_BOX"/>
    <property type="match status" value="1"/>
</dbReference>
<dbReference type="InterPro" id="IPR000086">
    <property type="entry name" value="NUDIX_hydrolase_dom"/>
</dbReference>
<feature type="domain" description="Nudix hydrolase" evidence="3">
    <location>
        <begin position="3"/>
        <end position="139"/>
    </location>
</feature>
<keyword evidence="1 2" id="KW-0378">Hydrolase</keyword>
<proteinExistence type="inferred from homology"/>
<comment type="caution">
    <text evidence="4">The sequence shown here is derived from an EMBL/GenBank/DDBJ whole genome shotgun (WGS) entry which is preliminary data.</text>
</comment>
<gene>
    <name evidence="4" type="ORF">A3C25_06355</name>
</gene>
<dbReference type="PRINTS" id="PR00502">
    <property type="entry name" value="NUDIXFAMILY"/>
</dbReference>
<evidence type="ECO:0000259" key="3">
    <source>
        <dbReference type="PROSITE" id="PS51462"/>
    </source>
</evidence>
<dbReference type="InterPro" id="IPR015797">
    <property type="entry name" value="NUDIX_hydrolase-like_dom_sf"/>
</dbReference>
<evidence type="ECO:0000313" key="5">
    <source>
        <dbReference type="Proteomes" id="UP000177913"/>
    </source>
</evidence>
<dbReference type="InterPro" id="IPR020084">
    <property type="entry name" value="NUDIX_hydrolase_CS"/>
</dbReference>
<dbReference type="GO" id="GO:0016787">
    <property type="term" value="F:hydrolase activity"/>
    <property type="evidence" value="ECO:0007669"/>
    <property type="project" value="UniProtKB-KW"/>
</dbReference>
<reference evidence="4 5" key="1">
    <citation type="journal article" date="2016" name="Nat. Commun.">
        <title>Thousands of microbial genomes shed light on interconnected biogeochemical processes in an aquifer system.</title>
        <authorList>
            <person name="Anantharaman K."/>
            <person name="Brown C.T."/>
            <person name="Hug L.A."/>
            <person name="Sharon I."/>
            <person name="Castelle C.J."/>
            <person name="Probst A.J."/>
            <person name="Thomas B.C."/>
            <person name="Singh A."/>
            <person name="Wilkins M.J."/>
            <person name="Karaoz U."/>
            <person name="Brodie E.L."/>
            <person name="Williams K.H."/>
            <person name="Hubbard S.S."/>
            <person name="Banfield J.F."/>
        </authorList>
    </citation>
    <scope>NUCLEOTIDE SEQUENCE [LARGE SCALE GENOMIC DNA]</scope>
</reference>
<dbReference type="EMBL" id="MFZO01000048">
    <property type="protein sequence ID" value="OGK23334.1"/>
    <property type="molecule type" value="Genomic_DNA"/>
</dbReference>
<comment type="similarity">
    <text evidence="2">Belongs to the Nudix hydrolase family.</text>
</comment>
<dbReference type="InterPro" id="IPR020476">
    <property type="entry name" value="Nudix_hydrolase"/>
</dbReference>
<dbReference type="Proteomes" id="UP000177913">
    <property type="component" value="Unassembled WGS sequence"/>
</dbReference>
<evidence type="ECO:0000313" key="4">
    <source>
        <dbReference type="EMBL" id="OGK23334.1"/>
    </source>
</evidence>
<organism evidence="4 5">
    <name type="scientific">Candidatus Roizmanbacteria bacterium RIFCSPHIGHO2_02_FULL_38_11</name>
    <dbReference type="NCBI Taxonomy" id="1802039"/>
    <lineage>
        <taxon>Bacteria</taxon>
        <taxon>Candidatus Roizmaniibacteriota</taxon>
    </lineage>
</organism>
<accession>A0A1F7GX32</accession>
<sequence>MKKVITPFVVGLIKHKNKYLLTKRQELDPEDPADFVRMWQIPGGGINFGETVEKAILREIEEELDIKIKIVCIVPYIINSIRKTWQGIGIIFLCKPSKKDFKIRLNSEASAYGWFTYEEIIKLDLLPGGKEAIKAAILLVK</sequence>
<dbReference type="SUPFAM" id="SSF55811">
    <property type="entry name" value="Nudix"/>
    <property type="match status" value="1"/>
</dbReference>
<dbReference type="Gene3D" id="3.90.79.10">
    <property type="entry name" value="Nucleoside Triphosphate Pyrophosphohydrolase"/>
    <property type="match status" value="1"/>
</dbReference>
<name>A0A1F7GX32_9BACT</name>
<dbReference type="PROSITE" id="PS51462">
    <property type="entry name" value="NUDIX"/>
    <property type="match status" value="1"/>
</dbReference>
<dbReference type="AlphaFoldDB" id="A0A1F7GX32"/>
<evidence type="ECO:0000256" key="1">
    <source>
        <dbReference type="ARBA" id="ARBA00022801"/>
    </source>
</evidence>
<protein>
    <recommendedName>
        <fullName evidence="3">Nudix hydrolase domain-containing protein</fullName>
    </recommendedName>
</protein>
<dbReference type="PANTHER" id="PTHR43736">
    <property type="entry name" value="ADP-RIBOSE PYROPHOSPHATASE"/>
    <property type="match status" value="1"/>
</dbReference>
<dbReference type="Pfam" id="PF00293">
    <property type="entry name" value="NUDIX"/>
    <property type="match status" value="1"/>
</dbReference>
<dbReference type="PANTHER" id="PTHR43736:SF1">
    <property type="entry name" value="DIHYDRONEOPTERIN TRIPHOSPHATE DIPHOSPHATASE"/>
    <property type="match status" value="1"/>
</dbReference>